<dbReference type="EMBL" id="FR718619">
    <property type="protein sequence ID" value="CBX71618.1"/>
    <property type="molecule type" value="Genomic_DNA"/>
</dbReference>
<name>F4N0L0_YEREN</name>
<reference evidence="1" key="1">
    <citation type="journal article" date="2011" name="BMC Genomics">
        <title>Shotgun sequencing of Yersinia enterocolitica strain W22703 (biotype 2, serotype O:9): genomic evidence for oscillation between invertebrates and mammals.</title>
        <authorList>
            <person name="Fuchs T.M."/>
            <person name="Brandt K."/>
            <person name="Starke M."/>
            <person name="Rattei T."/>
        </authorList>
    </citation>
    <scope>NUCLEOTIDE SEQUENCE</scope>
</reference>
<gene>
    <name evidence="1" type="ORF">YEW_CJ10020</name>
</gene>
<protein>
    <submittedName>
        <fullName evidence="1">Uncharacterized protein</fullName>
    </submittedName>
</protein>
<organism evidence="1">
    <name type="scientific">Yersinia enterocolitica W22703</name>
    <dbReference type="NCBI Taxonomy" id="913028"/>
    <lineage>
        <taxon>Bacteria</taxon>
        <taxon>Pseudomonadati</taxon>
        <taxon>Pseudomonadota</taxon>
        <taxon>Gammaproteobacteria</taxon>
        <taxon>Enterobacterales</taxon>
        <taxon>Yersiniaceae</taxon>
        <taxon>Yersinia</taxon>
    </lineage>
</organism>
<sequence>ISSFLLTINVLMLSAIWLNATPKRLRLEVGSKMCPLVQMSCPKPLGGILQFQQVFPVRAHPQEHRKRQRETNHDEQG</sequence>
<evidence type="ECO:0000313" key="1">
    <source>
        <dbReference type="EMBL" id="CBX71618.1"/>
    </source>
</evidence>
<accession>F4N0L0</accession>
<feature type="non-terminal residue" evidence="1">
    <location>
        <position position="1"/>
    </location>
</feature>
<proteinExistence type="predicted"/>
<dbReference type="AlphaFoldDB" id="F4N0L0"/>